<evidence type="ECO:0000256" key="1">
    <source>
        <dbReference type="SAM" id="Phobius"/>
    </source>
</evidence>
<name>A0A7C4BAW8_9CREN</name>
<organism evidence="2">
    <name type="scientific">Ignisphaera aggregans</name>
    <dbReference type="NCBI Taxonomy" id="334771"/>
    <lineage>
        <taxon>Archaea</taxon>
        <taxon>Thermoproteota</taxon>
        <taxon>Thermoprotei</taxon>
        <taxon>Desulfurococcales</taxon>
        <taxon>Desulfurococcaceae</taxon>
        <taxon>Ignisphaera</taxon>
    </lineage>
</organism>
<comment type="caution">
    <text evidence="2">The sequence shown here is derived from an EMBL/GenBank/DDBJ whole genome shotgun (WGS) entry which is preliminary data.</text>
</comment>
<accession>A0A7C4BAW8</accession>
<keyword evidence="1" id="KW-0812">Transmembrane</keyword>
<keyword evidence="1" id="KW-0472">Membrane</keyword>
<reference evidence="2" key="1">
    <citation type="journal article" date="2020" name="mSystems">
        <title>Genome- and Community-Level Interaction Insights into Carbon Utilization and Element Cycling Functions of Hydrothermarchaeota in Hydrothermal Sediment.</title>
        <authorList>
            <person name="Zhou Z."/>
            <person name="Liu Y."/>
            <person name="Xu W."/>
            <person name="Pan J."/>
            <person name="Luo Z.H."/>
            <person name="Li M."/>
        </authorList>
    </citation>
    <scope>NUCLEOTIDE SEQUENCE [LARGE SCALE GENOMIC DNA]</scope>
    <source>
        <strain evidence="2">SpSt-732</strain>
    </source>
</reference>
<keyword evidence="1" id="KW-1133">Transmembrane helix</keyword>
<dbReference type="EMBL" id="DTFF01000003">
    <property type="protein sequence ID" value="HGI86851.1"/>
    <property type="molecule type" value="Genomic_DNA"/>
</dbReference>
<sequence length="391" mass="41909">MKLTRLTRASLKRLAVVIIALALQLLLITPVRACMDPSSAHAVEVVLNKPGVRYNLSLLESIANGTVLRVGGSTYMFKYTIYYEHRYAYPSRASIEKREFLVIIYEAVFSNGAPYVEGMSNSSTVEHYLGVRVELAVPPGTEVYVPRAEAIAITTTTITLENSGVVVEVATLQTTAPTTSPLEEAQPLNQVVVYPAEFKNVLRKVLSYLTCETGVVLGLSCDDIESIVNVAEPGLAGWNSRLMYSASLGAWAPYFELVNSGIVKGVLFRGNACAVSVPTGIVTAVELLKPLLNATIIVVRPGPTPLTSTLISVALMGGTTPMVEPATTYEVHYLNQAVSTPSPSTYVQAPTVVEERALGGPRDGAFVAISVAVGVLMAVLAYLYLSKHLLS</sequence>
<evidence type="ECO:0000313" key="2">
    <source>
        <dbReference type="EMBL" id="HGI86851.1"/>
    </source>
</evidence>
<gene>
    <name evidence="2" type="ORF">ENV14_00400</name>
</gene>
<feature type="transmembrane region" description="Helical" evidence="1">
    <location>
        <begin position="365"/>
        <end position="385"/>
    </location>
</feature>
<protein>
    <submittedName>
        <fullName evidence="2">Uncharacterized protein</fullName>
    </submittedName>
</protein>
<dbReference type="AlphaFoldDB" id="A0A7C4BAW8"/>
<proteinExistence type="predicted"/>